<dbReference type="GO" id="GO:0004392">
    <property type="term" value="F:heme oxygenase (decyclizing) activity"/>
    <property type="evidence" value="ECO:0007669"/>
    <property type="project" value="InterPro"/>
</dbReference>
<proteinExistence type="predicted"/>
<dbReference type="RefSeq" id="WP_126764078.1">
    <property type="nucleotide sequence ID" value="NZ_JBHLTZ010000010.1"/>
</dbReference>
<organism evidence="1 2">
    <name type="scientific">Pseudidiomarina halophila</name>
    <dbReference type="NCBI Taxonomy" id="1449799"/>
    <lineage>
        <taxon>Bacteria</taxon>
        <taxon>Pseudomonadati</taxon>
        <taxon>Pseudomonadota</taxon>
        <taxon>Gammaproteobacteria</taxon>
        <taxon>Alteromonadales</taxon>
        <taxon>Idiomarinaceae</taxon>
        <taxon>Pseudidiomarina</taxon>
    </lineage>
</organism>
<dbReference type="InterPro" id="IPR016053">
    <property type="entry name" value="Haem_Oase-like"/>
</dbReference>
<dbReference type="Proteomes" id="UP000287198">
    <property type="component" value="Unassembled WGS sequence"/>
</dbReference>
<keyword evidence="2" id="KW-1185">Reference proteome</keyword>
<accession>A0A432XTC1</accession>
<dbReference type="OrthoDB" id="114943at2"/>
<dbReference type="InterPro" id="IPR016084">
    <property type="entry name" value="Haem_Oase-like_multi-hlx"/>
</dbReference>
<comment type="caution">
    <text evidence="1">The sequence shown here is derived from an EMBL/GenBank/DDBJ whole genome shotgun (WGS) entry which is preliminary data.</text>
</comment>
<reference evidence="2" key="1">
    <citation type="journal article" date="2018" name="Front. Microbiol.">
        <title>Genome-Based Analysis Reveals the Taxonomy and Diversity of the Family Idiomarinaceae.</title>
        <authorList>
            <person name="Liu Y."/>
            <person name="Lai Q."/>
            <person name="Shao Z."/>
        </authorList>
    </citation>
    <scope>NUCLEOTIDE SEQUENCE [LARGE SCALE GENOMIC DNA]</scope>
    <source>
        <strain evidence="2">BH195</strain>
    </source>
</reference>
<evidence type="ECO:0008006" key="3">
    <source>
        <dbReference type="Google" id="ProtNLM"/>
    </source>
</evidence>
<evidence type="ECO:0000313" key="1">
    <source>
        <dbReference type="EMBL" id="RUO51976.1"/>
    </source>
</evidence>
<dbReference type="Pfam" id="PF01126">
    <property type="entry name" value="Heme_oxygenase"/>
    <property type="match status" value="1"/>
</dbReference>
<dbReference type="GO" id="GO:0006788">
    <property type="term" value="P:heme oxidation"/>
    <property type="evidence" value="ECO:0007669"/>
    <property type="project" value="InterPro"/>
</dbReference>
<gene>
    <name evidence="1" type="ORF">CWI69_10060</name>
</gene>
<name>A0A432XTC1_9GAMM</name>
<protein>
    <recommendedName>
        <fullName evidence="3">Heme oxygenase</fullName>
    </recommendedName>
</protein>
<evidence type="ECO:0000313" key="2">
    <source>
        <dbReference type="Proteomes" id="UP000287198"/>
    </source>
</evidence>
<dbReference type="EMBL" id="PIPW01000003">
    <property type="protein sequence ID" value="RUO51976.1"/>
    <property type="molecule type" value="Genomic_DNA"/>
</dbReference>
<dbReference type="SUPFAM" id="SSF48613">
    <property type="entry name" value="Heme oxygenase-like"/>
    <property type="match status" value="1"/>
</dbReference>
<dbReference type="Gene3D" id="1.20.910.10">
    <property type="entry name" value="Heme oxygenase-like"/>
    <property type="match status" value="1"/>
</dbReference>
<sequence>MNDLLSALRHATRDAHSQLDHHPVLAQLLASELSLERYAEVLLLLYPAHAGMEDVLTEYWCKAPVSYDLHRREALLRSDLKQLGHHPAEPSRWPAPQSFSAAVGMTYVIEGSRLGGTMLARRIMRQLPDAPCRFFAEDGSQQWSAFQKFVLQHQQLIDHNEAITAALKGFDCYRTVINLGYPEQTES</sequence>
<dbReference type="AlphaFoldDB" id="A0A432XTC1"/>
<dbReference type="CDD" id="cd19166">
    <property type="entry name" value="HemeO-bac"/>
    <property type="match status" value="1"/>
</dbReference>